<dbReference type="EMBL" id="FYEH01000006">
    <property type="protein sequence ID" value="SNB67719.1"/>
    <property type="molecule type" value="Genomic_DNA"/>
</dbReference>
<dbReference type="RefSeq" id="WP_165769530.1">
    <property type="nucleotide sequence ID" value="NZ_FYEH01000006.1"/>
</dbReference>
<feature type="domain" description="PRC-barrel" evidence="3">
    <location>
        <begin position="59"/>
        <end position="113"/>
    </location>
</feature>
<dbReference type="InterPro" id="IPR011033">
    <property type="entry name" value="PRC_barrel-like_sf"/>
</dbReference>
<accession>A0A212R6E9</accession>
<evidence type="ECO:0000259" key="3">
    <source>
        <dbReference type="Pfam" id="PF05239"/>
    </source>
</evidence>
<keyword evidence="2" id="KW-0732">Signal</keyword>
<gene>
    <name evidence="4" type="ORF">SAMN07250955_10627</name>
</gene>
<reference evidence="4 5" key="1">
    <citation type="submission" date="2017-06" db="EMBL/GenBank/DDBJ databases">
        <authorList>
            <person name="Kim H.J."/>
            <person name="Triplett B.A."/>
        </authorList>
    </citation>
    <scope>NUCLEOTIDE SEQUENCE [LARGE SCALE GENOMIC DNA]</scope>
    <source>
        <strain evidence="4 5">B29T1</strain>
    </source>
</reference>
<dbReference type="InterPro" id="IPR027275">
    <property type="entry name" value="PRC-brl_dom"/>
</dbReference>
<name>A0A212R6E9_9PROT</name>
<feature type="compositionally biased region" description="Low complexity" evidence="1">
    <location>
        <begin position="34"/>
        <end position="46"/>
    </location>
</feature>
<dbReference type="SUPFAM" id="SSF50346">
    <property type="entry name" value="PRC-barrel domain"/>
    <property type="match status" value="1"/>
</dbReference>
<dbReference type="Pfam" id="PF05239">
    <property type="entry name" value="PRC"/>
    <property type="match status" value="1"/>
</dbReference>
<evidence type="ECO:0000313" key="4">
    <source>
        <dbReference type="EMBL" id="SNB67719.1"/>
    </source>
</evidence>
<feature type="chain" id="PRO_5012962354" evidence="2">
    <location>
        <begin position="21"/>
        <end position="162"/>
    </location>
</feature>
<dbReference type="AlphaFoldDB" id="A0A212R6E9"/>
<sequence>MRVCPSLLLCLLLASLPALAEEGLPGSPTGRFPGGSPAASSEGASARPPPQAAAILPVDAVRASQLLNKPVLGIDGKSLGTIVDLELDLESGEVTHFVVKTGGFMGVGGTAFLLGRRAVRWAPDGALRTDMTAAQMQNLVVLPEAEDPVRATEDASPPPPER</sequence>
<dbReference type="Proteomes" id="UP000197065">
    <property type="component" value="Unassembled WGS sequence"/>
</dbReference>
<feature type="region of interest" description="Disordered" evidence="1">
    <location>
        <begin position="27"/>
        <end position="51"/>
    </location>
</feature>
<dbReference type="PANTHER" id="PTHR36505:SF1">
    <property type="entry name" value="BLR1072 PROTEIN"/>
    <property type="match status" value="1"/>
</dbReference>
<protein>
    <submittedName>
        <fullName evidence="4">PRC-barrel domain-containing protein</fullName>
    </submittedName>
</protein>
<keyword evidence="5" id="KW-1185">Reference proteome</keyword>
<evidence type="ECO:0000313" key="5">
    <source>
        <dbReference type="Proteomes" id="UP000197065"/>
    </source>
</evidence>
<dbReference type="Gene3D" id="2.30.30.240">
    <property type="entry name" value="PRC-barrel domain"/>
    <property type="match status" value="1"/>
</dbReference>
<feature type="signal peptide" evidence="2">
    <location>
        <begin position="1"/>
        <end position="20"/>
    </location>
</feature>
<evidence type="ECO:0000256" key="1">
    <source>
        <dbReference type="SAM" id="MobiDB-lite"/>
    </source>
</evidence>
<evidence type="ECO:0000256" key="2">
    <source>
        <dbReference type="SAM" id="SignalP"/>
    </source>
</evidence>
<organism evidence="4 5">
    <name type="scientific">Arboricoccus pini</name>
    <dbReference type="NCBI Taxonomy" id="1963835"/>
    <lineage>
        <taxon>Bacteria</taxon>
        <taxon>Pseudomonadati</taxon>
        <taxon>Pseudomonadota</taxon>
        <taxon>Alphaproteobacteria</taxon>
        <taxon>Geminicoccales</taxon>
        <taxon>Geminicoccaceae</taxon>
        <taxon>Arboricoccus</taxon>
    </lineage>
</organism>
<dbReference type="PANTHER" id="PTHR36505">
    <property type="entry name" value="BLR1072 PROTEIN"/>
    <property type="match status" value="1"/>
</dbReference>
<proteinExistence type="predicted"/>